<reference evidence="2 3" key="1">
    <citation type="submission" date="2024-03" db="EMBL/GenBank/DDBJ databases">
        <title>Mouse gut bacterial collection (mGBC) of GemPharmatech.</title>
        <authorList>
            <person name="He Y."/>
            <person name="Dong L."/>
            <person name="Wu D."/>
            <person name="Gao X."/>
            <person name="Lin Z."/>
        </authorList>
    </citation>
    <scope>NUCLEOTIDE SEQUENCE [LARGE SCALE GENOMIC DNA]</scope>
    <source>
        <strain evidence="2 3">54-13</strain>
    </source>
</reference>
<feature type="region of interest" description="Disordered" evidence="1">
    <location>
        <begin position="1"/>
        <end position="51"/>
    </location>
</feature>
<proteinExistence type="predicted"/>
<name>A0ABV4CYI5_9BACT</name>
<feature type="compositionally biased region" description="Basic and acidic residues" evidence="1">
    <location>
        <begin position="41"/>
        <end position="51"/>
    </location>
</feature>
<evidence type="ECO:0000256" key="1">
    <source>
        <dbReference type="SAM" id="MobiDB-lite"/>
    </source>
</evidence>
<feature type="compositionally biased region" description="Polar residues" evidence="1">
    <location>
        <begin position="26"/>
        <end position="40"/>
    </location>
</feature>
<organism evidence="2 3">
    <name type="scientific">Heminiphilus faecis</name>
    <dbReference type="NCBI Taxonomy" id="2601703"/>
    <lineage>
        <taxon>Bacteria</taxon>
        <taxon>Pseudomonadati</taxon>
        <taxon>Bacteroidota</taxon>
        <taxon>Bacteroidia</taxon>
        <taxon>Bacteroidales</taxon>
        <taxon>Muribaculaceae</taxon>
        <taxon>Heminiphilus</taxon>
    </lineage>
</organism>
<protein>
    <submittedName>
        <fullName evidence="2">Uncharacterized protein</fullName>
    </submittedName>
</protein>
<dbReference type="RefSeq" id="WP_369863860.1">
    <property type="nucleotide sequence ID" value="NZ_JBCLPP010000046.1"/>
</dbReference>
<gene>
    <name evidence="2" type="ORF">AAK873_12430</name>
</gene>
<sequence>MRKGFDKRISTTLTAKQPNPEVVEEITSTNTPAQSAQTTDTHPEQGYKHLA</sequence>
<dbReference type="Proteomes" id="UP001565200">
    <property type="component" value="Unassembled WGS sequence"/>
</dbReference>
<keyword evidence="3" id="KW-1185">Reference proteome</keyword>
<accession>A0ABV4CYI5</accession>
<evidence type="ECO:0000313" key="2">
    <source>
        <dbReference type="EMBL" id="MEY8246416.1"/>
    </source>
</evidence>
<evidence type="ECO:0000313" key="3">
    <source>
        <dbReference type="Proteomes" id="UP001565200"/>
    </source>
</evidence>
<comment type="caution">
    <text evidence="2">The sequence shown here is derived from an EMBL/GenBank/DDBJ whole genome shotgun (WGS) entry which is preliminary data.</text>
</comment>
<dbReference type="EMBL" id="JBCLPP010000046">
    <property type="protein sequence ID" value="MEY8246416.1"/>
    <property type="molecule type" value="Genomic_DNA"/>
</dbReference>